<comment type="subcellular location">
    <subcellularLocation>
        <location evidence="1">Membrane</location>
        <topology evidence="1">Single-pass type I membrane protein</topology>
    </subcellularLocation>
</comment>
<keyword evidence="3" id="KW-0732">Signal</keyword>
<dbReference type="InterPro" id="IPR007110">
    <property type="entry name" value="Ig-like_dom"/>
</dbReference>
<dbReference type="KEGG" id="pmei:106933175"/>
<dbReference type="GeneID" id="106933175"/>
<dbReference type="InterPro" id="IPR000920">
    <property type="entry name" value="Myelin_P0-rel"/>
</dbReference>
<accession>A0A3B3XUF5</accession>
<dbReference type="PANTHER" id="PTHR13869:SF20">
    <property type="entry name" value="MYELIN PROTEIN ZERO-LIKE PROTEIN 3"/>
    <property type="match status" value="1"/>
</dbReference>
<dbReference type="PRINTS" id="PR00213">
    <property type="entry name" value="MYELINP0"/>
</dbReference>
<keyword evidence="12" id="KW-1185">Reference proteome</keyword>
<dbReference type="SMART" id="SM00406">
    <property type="entry name" value="IGv"/>
    <property type="match status" value="1"/>
</dbReference>
<evidence type="ECO:0000313" key="11">
    <source>
        <dbReference type="Ensembl" id="ENSPMEP00000018676.1"/>
    </source>
</evidence>
<dbReference type="PROSITE" id="PS50835">
    <property type="entry name" value="IG_LIKE"/>
    <property type="match status" value="1"/>
</dbReference>
<proteinExistence type="predicted"/>
<evidence type="ECO:0000256" key="5">
    <source>
        <dbReference type="ARBA" id="ARBA00023136"/>
    </source>
</evidence>
<dbReference type="Ensembl" id="ENSPMET00000034307.1">
    <property type="protein sequence ID" value="ENSPMEP00000018676.1"/>
    <property type="gene ID" value="ENSPMEG00000021625.1"/>
</dbReference>
<evidence type="ECO:0000256" key="7">
    <source>
        <dbReference type="ARBA" id="ARBA00023180"/>
    </source>
</evidence>
<dbReference type="InterPro" id="IPR036179">
    <property type="entry name" value="Ig-like_dom_sf"/>
</dbReference>
<dbReference type="Ensembl" id="ENSPMET00000016810.1">
    <property type="protein sequence ID" value="ENSPMEP00000010063.1"/>
    <property type="gene ID" value="ENSPMEG00000011945.1"/>
</dbReference>
<evidence type="ECO:0000256" key="9">
    <source>
        <dbReference type="SAM" id="Phobius"/>
    </source>
</evidence>
<dbReference type="Pfam" id="PF07686">
    <property type="entry name" value="V-set"/>
    <property type="match status" value="1"/>
</dbReference>
<dbReference type="KEGG" id="pmei:106914154"/>
<sequence>MDPPSTPIMCRVELRRTALNSVLLLYLFGVFGLSQVCSIEVTTPSELHATKGDTVRLPCTFTSTASPTSKMRVSWSYTPQTGGPALVFFHFLSKAELPKTGQFAGRIKWQGTPARGDVSIYLINATLNDNGTYTCDVTNPPDVFGSPKSHTVLTVTPKPTTIRFSDVAVLMAFILLPSGLITFFLVGRMLCPKKRHNQSKAYRSPIEVTEGEETGVSPQAAYIKSTTCCDMCLMDSDEEEEYYSMQKMHPREEEYVESQC</sequence>
<dbReference type="SMART" id="SM00409">
    <property type="entry name" value="IG"/>
    <property type="match status" value="1"/>
</dbReference>
<dbReference type="InterPro" id="IPR003599">
    <property type="entry name" value="Ig_sub"/>
</dbReference>
<evidence type="ECO:0000256" key="1">
    <source>
        <dbReference type="ARBA" id="ARBA00004479"/>
    </source>
</evidence>
<keyword evidence="7" id="KW-0325">Glycoprotein</keyword>
<dbReference type="RefSeq" id="XP_014867754.1">
    <property type="nucleotide sequence ID" value="XM_015012268.1"/>
</dbReference>
<keyword evidence="5 9" id="KW-0472">Membrane</keyword>
<dbReference type="SUPFAM" id="SSF48726">
    <property type="entry name" value="Immunoglobulin"/>
    <property type="match status" value="1"/>
</dbReference>
<dbReference type="Gene3D" id="2.60.40.10">
    <property type="entry name" value="Immunoglobulins"/>
    <property type="match status" value="1"/>
</dbReference>
<dbReference type="OrthoDB" id="8737888at2759"/>
<evidence type="ECO:0000256" key="8">
    <source>
        <dbReference type="ARBA" id="ARBA00023319"/>
    </source>
</evidence>
<dbReference type="InterPro" id="IPR013783">
    <property type="entry name" value="Ig-like_fold"/>
</dbReference>
<dbReference type="GO" id="GO:0005886">
    <property type="term" value="C:plasma membrane"/>
    <property type="evidence" value="ECO:0007669"/>
    <property type="project" value="TreeGrafter"/>
</dbReference>
<dbReference type="GeneID" id="106914154"/>
<keyword evidence="6" id="KW-1015">Disulfide bond</keyword>
<organism evidence="11 12">
    <name type="scientific">Poecilia mexicana</name>
    <dbReference type="NCBI Taxonomy" id="48701"/>
    <lineage>
        <taxon>Eukaryota</taxon>
        <taxon>Metazoa</taxon>
        <taxon>Chordata</taxon>
        <taxon>Craniata</taxon>
        <taxon>Vertebrata</taxon>
        <taxon>Euteleostomi</taxon>
        <taxon>Actinopterygii</taxon>
        <taxon>Neopterygii</taxon>
        <taxon>Teleostei</taxon>
        <taxon>Neoteleostei</taxon>
        <taxon>Acanthomorphata</taxon>
        <taxon>Ovalentaria</taxon>
        <taxon>Atherinomorphae</taxon>
        <taxon>Cyprinodontiformes</taxon>
        <taxon>Poeciliidae</taxon>
        <taxon>Poeciliinae</taxon>
        <taxon>Poecilia</taxon>
    </lineage>
</organism>
<evidence type="ECO:0000256" key="6">
    <source>
        <dbReference type="ARBA" id="ARBA00023157"/>
    </source>
</evidence>
<dbReference type="RefSeq" id="XP_014836256.1">
    <property type="nucleotide sequence ID" value="XM_014980770.1"/>
</dbReference>
<keyword evidence="4 9" id="KW-1133">Transmembrane helix</keyword>
<evidence type="ECO:0000259" key="10">
    <source>
        <dbReference type="PROSITE" id="PS50835"/>
    </source>
</evidence>
<evidence type="ECO:0000313" key="12">
    <source>
        <dbReference type="Proteomes" id="UP000261480"/>
    </source>
</evidence>
<reference evidence="11" key="1">
    <citation type="submission" date="2025-05" db="UniProtKB">
        <authorList>
            <consortium name="Ensembl"/>
        </authorList>
    </citation>
    <scope>IDENTIFICATION</scope>
</reference>
<dbReference type="Proteomes" id="UP000261480">
    <property type="component" value="Unplaced"/>
</dbReference>
<dbReference type="InterPro" id="IPR013106">
    <property type="entry name" value="Ig_V-set"/>
</dbReference>
<feature type="domain" description="Ig-like" evidence="10">
    <location>
        <begin position="34"/>
        <end position="156"/>
    </location>
</feature>
<feature type="transmembrane region" description="Helical" evidence="9">
    <location>
        <begin position="167"/>
        <end position="186"/>
    </location>
</feature>
<dbReference type="PANTHER" id="PTHR13869">
    <property type="entry name" value="MYELIN P0 RELATED"/>
    <property type="match status" value="1"/>
</dbReference>
<keyword evidence="8" id="KW-0393">Immunoglobulin domain</keyword>
<protein>
    <recommendedName>
        <fullName evidence="10">Ig-like domain-containing protein</fullName>
    </recommendedName>
</protein>
<evidence type="ECO:0000256" key="4">
    <source>
        <dbReference type="ARBA" id="ARBA00022989"/>
    </source>
</evidence>
<dbReference type="AlphaFoldDB" id="A0A3B3XUF5"/>
<name>A0A3B3XUF5_9TELE</name>
<evidence type="ECO:0000256" key="3">
    <source>
        <dbReference type="ARBA" id="ARBA00022729"/>
    </source>
</evidence>
<keyword evidence="2 9" id="KW-0812">Transmembrane</keyword>
<evidence type="ECO:0000256" key="2">
    <source>
        <dbReference type="ARBA" id="ARBA00022692"/>
    </source>
</evidence>